<keyword evidence="4" id="KW-1185">Reference proteome</keyword>
<evidence type="ECO:0000313" key="4">
    <source>
        <dbReference type="Proteomes" id="UP000658278"/>
    </source>
</evidence>
<feature type="transmembrane region" description="Helical" evidence="1">
    <location>
        <begin position="96"/>
        <end position="115"/>
    </location>
</feature>
<dbReference type="PANTHER" id="PTHR30273:SF2">
    <property type="entry name" value="PROTEIN FECR"/>
    <property type="match status" value="1"/>
</dbReference>
<reference evidence="3" key="1">
    <citation type="submission" date="2021-01" db="EMBL/GenBank/DDBJ databases">
        <title>Modified the classification status of verrucomicrobia.</title>
        <authorList>
            <person name="Feng X."/>
        </authorList>
    </citation>
    <scope>NUCLEOTIDE SEQUENCE</scope>
    <source>
        <strain evidence="3">KCTC 22201</strain>
    </source>
</reference>
<dbReference type="PANTHER" id="PTHR30273">
    <property type="entry name" value="PERIPLASMIC SIGNAL SENSOR AND SIGMA FACTOR ACTIVATOR FECR-RELATED"/>
    <property type="match status" value="1"/>
</dbReference>
<gene>
    <name evidence="3" type="ORF">JIN81_02455</name>
</gene>
<sequence>MKNHQDRIARFIDGDLGEDELADLRRLAKSDKELATVIAEHSSVDALMSVALQDDLSRERWIEATEARSLDADRETFVDGVERGLGRRIGRTRLQWFAAAAVLLLAAVLSWNLLLRPEPVGTIVSRESTDTILNQREETKIFAGEPFRIARGLVQIELEGRGTMILEGPVEIEWTAPMKASLSYGRLHMRVTPSGRGYEVLTPGGRVVDLGTEFGISVDHASGMVETHVLDGEVETSVGSDSPVLLEKDDALRFGTGQSERIPADPGQFYSSLPARSHGEVPHVAWPMDLLDGGICTAIDSGMGGENSDLIAHAAVGSGGPVATTGVQGGAVALDGQGAYLESGFQGIGGTDPRTVTFWLRVPEDLESDEGFAILSWGRFRSPDWGSVWQVSINMLDYDGPRGRLRLGTHGGMAIGTRDLRDGKWHHVAVVLYPALRPDAGKHVLLYVDGEFEPVSQRVLGVIDTEIDPQGHGVWVGRDITHHPADPGRPRYFRGDVDEVEIFGGALSSEQIGRVMTGQSP</sequence>
<dbReference type="InterPro" id="IPR006860">
    <property type="entry name" value="FecR"/>
</dbReference>
<evidence type="ECO:0000259" key="2">
    <source>
        <dbReference type="Pfam" id="PF04773"/>
    </source>
</evidence>
<dbReference type="InterPro" id="IPR013320">
    <property type="entry name" value="ConA-like_dom_sf"/>
</dbReference>
<name>A0A934RBC5_9BACT</name>
<protein>
    <submittedName>
        <fullName evidence="3">FecR domain-containing protein</fullName>
    </submittedName>
</protein>
<dbReference type="GO" id="GO:0016989">
    <property type="term" value="F:sigma factor antagonist activity"/>
    <property type="evidence" value="ECO:0007669"/>
    <property type="project" value="TreeGrafter"/>
</dbReference>
<keyword evidence="1" id="KW-0472">Membrane</keyword>
<evidence type="ECO:0000256" key="1">
    <source>
        <dbReference type="SAM" id="Phobius"/>
    </source>
</evidence>
<dbReference type="AlphaFoldDB" id="A0A934RBC5"/>
<keyword evidence="1" id="KW-1133">Transmembrane helix</keyword>
<dbReference type="Pfam" id="PF04773">
    <property type="entry name" value="FecR"/>
    <property type="match status" value="1"/>
</dbReference>
<dbReference type="SUPFAM" id="SSF49899">
    <property type="entry name" value="Concanavalin A-like lectins/glucanases"/>
    <property type="match status" value="1"/>
</dbReference>
<dbReference type="EMBL" id="JAENII010000002">
    <property type="protein sequence ID" value="MBK1825866.1"/>
    <property type="molecule type" value="Genomic_DNA"/>
</dbReference>
<comment type="caution">
    <text evidence="3">The sequence shown here is derived from an EMBL/GenBank/DDBJ whole genome shotgun (WGS) entry which is preliminary data.</text>
</comment>
<dbReference type="RefSeq" id="WP_200275972.1">
    <property type="nucleotide sequence ID" value="NZ_JAENII010000002.1"/>
</dbReference>
<dbReference type="InterPro" id="IPR012373">
    <property type="entry name" value="Ferrdict_sens_TM"/>
</dbReference>
<accession>A0A934RBC5</accession>
<feature type="domain" description="FecR protein" evidence="2">
    <location>
        <begin position="176"/>
        <end position="235"/>
    </location>
</feature>
<proteinExistence type="predicted"/>
<dbReference type="Pfam" id="PF13385">
    <property type="entry name" value="Laminin_G_3"/>
    <property type="match status" value="1"/>
</dbReference>
<dbReference type="Gene3D" id="2.60.120.200">
    <property type="match status" value="1"/>
</dbReference>
<evidence type="ECO:0000313" key="3">
    <source>
        <dbReference type="EMBL" id="MBK1825866.1"/>
    </source>
</evidence>
<dbReference type="Gene3D" id="2.60.120.1440">
    <property type="match status" value="1"/>
</dbReference>
<dbReference type="Proteomes" id="UP000658278">
    <property type="component" value="Unassembled WGS sequence"/>
</dbReference>
<organism evidence="3 4">
    <name type="scientific">Haloferula rosea</name>
    <dbReference type="NCBI Taxonomy" id="490093"/>
    <lineage>
        <taxon>Bacteria</taxon>
        <taxon>Pseudomonadati</taxon>
        <taxon>Verrucomicrobiota</taxon>
        <taxon>Verrucomicrobiia</taxon>
        <taxon>Verrucomicrobiales</taxon>
        <taxon>Verrucomicrobiaceae</taxon>
        <taxon>Haloferula</taxon>
    </lineage>
</organism>
<keyword evidence="1" id="KW-0812">Transmembrane</keyword>